<feature type="compositionally biased region" description="Basic residues" evidence="1">
    <location>
        <begin position="156"/>
        <end position="165"/>
    </location>
</feature>
<sequence>MGDEWVSARPPPAQPLSPQGPSRRTARRPRHPRAPSLPPPPPPLLLPARRLLLPLTRSWRLEQHRLDEPGLGRRSGSTAHRSFSVLQIPAAVGQLGRRLALDGEAGGRQPAQVFRLGHTQQSRRRRRTTAMRGRAWRGRRRRAVGSGARTTAVHGCARRGRRRSQWRGGGATRTSGLASGGRARRAGSGERGRARGDGRPSLVPAAASSVPATASTAGLPGQRRHGQRKDSGGDR</sequence>
<gene>
    <name evidence="2" type="ORF">PVAP13_6NG017500</name>
</gene>
<feature type="region of interest" description="Disordered" evidence="1">
    <location>
        <begin position="116"/>
        <end position="235"/>
    </location>
</feature>
<organism evidence="2 3">
    <name type="scientific">Panicum virgatum</name>
    <name type="common">Blackwell switchgrass</name>
    <dbReference type="NCBI Taxonomy" id="38727"/>
    <lineage>
        <taxon>Eukaryota</taxon>
        <taxon>Viridiplantae</taxon>
        <taxon>Streptophyta</taxon>
        <taxon>Embryophyta</taxon>
        <taxon>Tracheophyta</taxon>
        <taxon>Spermatophyta</taxon>
        <taxon>Magnoliopsida</taxon>
        <taxon>Liliopsida</taxon>
        <taxon>Poales</taxon>
        <taxon>Poaceae</taxon>
        <taxon>PACMAD clade</taxon>
        <taxon>Panicoideae</taxon>
        <taxon>Panicodae</taxon>
        <taxon>Paniceae</taxon>
        <taxon>Panicinae</taxon>
        <taxon>Panicum</taxon>
        <taxon>Panicum sect. Hiantes</taxon>
    </lineage>
</organism>
<feature type="compositionally biased region" description="Basic residues" evidence="1">
    <location>
        <begin position="121"/>
        <end position="143"/>
    </location>
</feature>
<proteinExistence type="predicted"/>
<dbReference type="AlphaFoldDB" id="A0A8T0QTC6"/>
<feature type="compositionally biased region" description="Low complexity" evidence="1">
    <location>
        <begin position="203"/>
        <end position="217"/>
    </location>
</feature>
<evidence type="ECO:0000256" key="1">
    <source>
        <dbReference type="SAM" id="MobiDB-lite"/>
    </source>
</evidence>
<evidence type="ECO:0000313" key="3">
    <source>
        <dbReference type="Proteomes" id="UP000823388"/>
    </source>
</evidence>
<feature type="compositionally biased region" description="Basic residues" evidence="1">
    <location>
        <begin position="24"/>
        <end position="33"/>
    </location>
</feature>
<dbReference type="EMBL" id="CM029048">
    <property type="protein sequence ID" value="KAG2576386.1"/>
    <property type="molecule type" value="Genomic_DNA"/>
</dbReference>
<accession>A0A8T0QTC6</accession>
<comment type="caution">
    <text evidence="2">The sequence shown here is derived from an EMBL/GenBank/DDBJ whole genome shotgun (WGS) entry which is preliminary data.</text>
</comment>
<keyword evidence="3" id="KW-1185">Reference proteome</keyword>
<feature type="region of interest" description="Disordered" evidence="1">
    <location>
        <begin position="1"/>
        <end position="45"/>
    </location>
</feature>
<feature type="compositionally biased region" description="Pro residues" evidence="1">
    <location>
        <begin position="35"/>
        <end position="45"/>
    </location>
</feature>
<evidence type="ECO:0000313" key="2">
    <source>
        <dbReference type="EMBL" id="KAG2576386.1"/>
    </source>
</evidence>
<reference evidence="2" key="1">
    <citation type="submission" date="2020-05" db="EMBL/GenBank/DDBJ databases">
        <title>WGS assembly of Panicum virgatum.</title>
        <authorList>
            <person name="Lovell J.T."/>
            <person name="Jenkins J."/>
            <person name="Shu S."/>
            <person name="Juenger T.E."/>
            <person name="Schmutz J."/>
        </authorList>
    </citation>
    <scope>NUCLEOTIDE SEQUENCE</scope>
    <source>
        <strain evidence="2">AP13</strain>
    </source>
</reference>
<feature type="compositionally biased region" description="Basic and acidic residues" evidence="1">
    <location>
        <begin position="187"/>
        <end position="198"/>
    </location>
</feature>
<protein>
    <submittedName>
        <fullName evidence="2">Uncharacterized protein</fullName>
    </submittedName>
</protein>
<dbReference type="Proteomes" id="UP000823388">
    <property type="component" value="Chromosome 6N"/>
</dbReference>
<name>A0A8T0QTC6_PANVG</name>